<reference evidence="2 3" key="1">
    <citation type="journal article" date="2016" name="Nat. Commun.">
        <title>Thousands of microbial genomes shed light on interconnected biogeochemical processes in an aquifer system.</title>
        <authorList>
            <person name="Anantharaman K."/>
            <person name="Brown C.T."/>
            <person name="Hug L.A."/>
            <person name="Sharon I."/>
            <person name="Castelle C.J."/>
            <person name="Probst A.J."/>
            <person name="Thomas B.C."/>
            <person name="Singh A."/>
            <person name="Wilkins M.J."/>
            <person name="Karaoz U."/>
            <person name="Brodie E.L."/>
            <person name="Williams K.H."/>
            <person name="Hubbard S.S."/>
            <person name="Banfield J.F."/>
        </authorList>
    </citation>
    <scope>NUCLEOTIDE SEQUENCE [LARGE SCALE GENOMIC DNA]</scope>
</reference>
<dbReference type="STRING" id="1817824.A2751_05730"/>
<dbReference type="Proteomes" id="UP000176864">
    <property type="component" value="Unassembled WGS sequence"/>
</dbReference>
<feature type="region of interest" description="Disordered" evidence="1">
    <location>
        <begin position="23"/>
        <end position="43"/>
    </location>
</feature>
<protein>
    <submittedName>
        <fullName evidence="2">Uncharacterized protein</fullName>
    </submittedName>
</protein>
<comment type="caution">
    <text evidence="2">The sequence shown here is derived from an EMBL/GenBank/DDBJ whole genome shotgun (WGS) entry which is preliminary data.</text>
</comment>
<evidence type="ECO:0000256" key="1">
    <source>
        <dbReference type="SAM" id="MobiDB-lite"/>
    </source>
</evidence>
<evidence type="ECO:0000313" key="2">
    <source>
        <dbReference type="EMBL" id="OGE79113.1"/>
    </source>
</evidence>
<feature type="compositionally biased region" description="Basic residues" evidence="1">
    <location>
        <begin position="25"/>
        <end position="43"/>
    </location>
</feature>
<proteinExistence type="predicted"/>
<accession>A0A1F5NNH2</accession>
<name>A0A1F5NNH2_9BACT</name>
<dbReference type="AlphaFoldDB" id="A0A1F5NNH2"/>
<dbReference type="EMBL" id="MFEK01000007">
    <property type="protein sequence ID" value="OGE79113.1"/>
    <property type="molecule type" value="Genomic_DNA"/>
</dbReference>
<gene>
    <name evidence="2" type="ORF">A2751_05730</name>
</gene>
<evidence type="ECO:0000313" key="3">
    <source>
        <dbReference type="Proteomes" id="UP000176864"/>
    </source>
</evidence>
<organism evidence="2 3">
    <name type="scientific">Candidatus Doudnabacteria bacterium RIFCSPHIGHO2_01_FULL_46_14</name>
    <dbReference type="NCBI Taxonomy" id="1817824"/>
    <lineage>
        <taxon>Bacteria</taxon>
        <taxon>Candidatus Doudnaibacteriota</taxon>
    </lineage>
</organism>
<sequence>MIDNILINMNNNIGLENLKDERATRREKKKRPRMRVHGRSLKKPNLRAVKHIAKIERRKNK</sequence>